<evidence type="ECO:0000313" key="2">
    <source>
        <dbReference type="EMBL" id="AWB92841.1"/>
    </source>
</evidence>
<dbReference type="EMBL" id="CP026952">
    <property type="protein sequence ID" value="AWB92841.1"/>
    <property type="molecule type" value="Genomic_DNA"/>
</dbReference>
<evidence type="ECO:0000256" key="1">
    <source>
        <dbReference type="SAM" id="MobiDB-lite"/>
    </source>
</evidence>
<dbReference type="KEGG" id="aez:C3E78_11855"/>
<evidence type="ECO:0000313" key="3">
    <source>
        <dbReference type="Proteomes" id="UP000244384"/>
    </source>
</evidence>
<organism evidence="2 3">
    <name type="scientific">Aeromicrobium chenweiae</name>
    <dbReference type="NCBI Taxonomy" id="2079793"/>
    <lineage>
        <taxon>Bacteria</taxon>
        <taxon>Bacillati</taxon>
        <taxon>Actinomycetota</taxon>
        <taxon>Actinomycetes</taxon>
        <taxon>Propionibacteriales</taxon>
        <taxon>Nocardioidaceae</taxon>
        <taxon>Aeromicrobium</taxon>
    </lineage>
</organism>
<proteinExistence type="predicted"/>
<keyword evidence="3" id="KW-1185">Reference proteome</keyword>
<evidence type="ECO:0008006" key="4">
    <source>
        <dbReference type="Google" id="ProtNLM"/>
    </source>
</evidence>
<sequence length="190" mass="19786">MSGVVAAVLSVSLASCSDSDREQKPAAGASRAAEQGYPYDTSNVGEDLLAAEQTSHTFRFGGDSPMSWQFPASYAEGKADETSSSVEIDGVLYGIRVVAGVGTSPREQAEESAKGRGVAIQEVRLGGRDWLAVVDDGEEFSNVTLFGSFPGGVVAGALLSASAPLKDVPAERIDELHQMARSIEVGSTSR</sequence>
<gene>
    <name evidence="2" type="ORF">C3E78_11855</name>
</gene>
<accession>A0A2S0WNE9</accession>
<feature type="region of interest" description="Disordered" evidence="1">
    <location>
        <begin position="19"/>
        <end position="40"/>
    </location>
</feature>
<dbReference type="AlphaFoldDB" id="A0A2S0WNE9"/>
<reference evidence="3" key="1">
    <citation type="submission" date="2018-01" db="EMBL/GenBank/DDBJ databases">
        <authorList>
            <person name="Li J."/>
        </authorList>
    </citation>
    <scope>NUCLEOTIDE SEQUENCE [LARGE SCALE GENOMIC DNA]</scope>
    <source>
        <strain evidence="3">592</strain>
    </source>
</reference>
<protein>
    <recommendedName>
        <fullName evidence="4">DUF4245 domain-containing protein</fullName>
    </recommendedName>
</protein>
<dbReference type="Proteomes" id="UP000244384">
    <property type="component" value="Chromosome"/>
</dbReference>
<name>A0A2S0WNE9_9ACTN</name>